<dbReference type="GO" id="GO:0016620">
    <property type="term" value="F:oxidoreductase activity, acting on the aldehyde or oxo group of donors, NAD or NADP as acceptor"/>
    <property type="evidence" value="ECO:0007669"/>
    <property type="project" value="InterPro"/>
</dbReference>
<dbReference type="Pfam" id="PF00171">
    <property type="entry name" value="Aldedh"/>
    <property type="match status" value="1"/>
</dbReference>
<dbReference type="STRING" id="1196081.A0A364KQF0"/>
<feature type="transmembrane region" description="Helical" evidence="1">
    <location>
        <begin position="471"/>
        <end position="494"/>
    </location>
</feature>
<protein>
    <recommendedName>
        <fullName evidence="2">Aldehyde dehydrogenase domain-containing protein</fullName>
    </recommendedName>
</protein>
<keyword evidence="1" id="KW-0472">Membrane</keyword>
<dbReference type="InterPro" id="IPR016161">
    <property type="entry name" value="Ald_DH/histidinol_DH"/>
</dbReference>
<comment type="caution">
    <text evidence="3">The sequence shown here is derived from an EMBL/GenBank/DDBJ whole genome shotgun (WGS) entry which is preliminary data.</text>
</comment>
<gene>
    <name evidence="3" type="ORF">BHQ10_001792</name>
</gene>
<dbReference type="InterPro" id="IPR016163">
    <property type="entry name" value="Ald_DH_C"/>
</dbReference>
<keyword evidence="1" id="KW-1133">Transmembrane helix</keyword>
<reference evidence="3 4" key="1">
    <citation type="journal article" date="2017" name="Biotechnol. Biofuels">
        <title>Differential beta-glucosidase expression as a function of carbon source availability in Talaromyces amestolkiae: a genomic and proteomic approach.</title>
        <authorList>
            <person name="de Eugenio L.I."/>
            <person name="Mendez-Liter J.A."/>
            <person name="Nieto-Dominguez M."/>
            <person name="Alonso L."/>
            <person name="Gil-Munoz J."/>
            <person name="Barriuso J."/>
            <person name="Prieto A."/>
            <person name="Martinez M.J."/>
        </authorList>
    </citation>
    <scope>NUCLEOTIDE SEQUENCE [LARGE SCALE GENOMIC DNA]</scope>
    <source>
        <strain evidence="3 4">CIB</strain>
    </source>
</reference>
<dbReference type="EMBL" id="MIKG01000002">
    <property type="protein sequence ID" value="RAO65780.1"/>
    <property type="molecule type" value="Genomic_DNA"/>
</dbReference>
<dbReference type="GeneID" id="63791009"/>
<organism evidence="3 4">
    <name type="scientific">Talaromyces amestolkiae</name>
    <dbReference type="NCBI Taxonomy" id="1196081"/>
    <lineage>
        <taxon>Eukaryota</taxon>
        <taxon>Fungi</taxon>
        <taxon>Dikarya</taxon>
        <taxon>Ascomycota</taxon>
        <taxon>Pezizomycotina</taxon>
        <taxon>Eurotiomycetes</taxon>
        <taxon>Eurotiomycetidae</taxon>
        <taxon>Eurotiales</taxon>
        <taxon>Trichocomaceae</taxon>
        <taxon>Talaromyces</taxon>
        <taxon>Talaromyces sect. Talaromyces</taxon>
    </lineage>
</organism>
<dbReference type="Proteomes" id="UP000249363">
    <property type="component" value="Unassembled WGS sequence"/>
</dbReference>
<name>A0A364KQF0_TALAM</name>
<dbReference type="Gene3D" id="3.40.605.10">
    <property type="entry name" value="Aldehyde Dehydrogenase, Chain A, domain 1"/>
    <property type="match status" value="1"/>
</dbReference>
<evidence type="ECO:0000259" key="2">
    <source>
        <dbReference type="Pfam" id="PF00171"/>
    </source>
</evidence>
<proteinExistence type="predicted"/>
<dbReference type="AlphaFoldDB" id="A0A364KQF0"/>
<dbReference type="SUPFAM" id="SSF53720">
    <property type="entry name" value="ALDH-like"/>
    <property type="match status" value="1"/>
</dbReference>
<evidence type="ECO:0000313" key="3">
    <source>
        <dbReference type="EMBL" id="RAO65780.1"/>
    </source>
</evidence>
<sequence>MSQTLRPIREAVIDGRTKNIIWRQIQLENLQRTLIDNADTIQAAIRQDSAYTTTEAAIEYCLTLKCLNENYESLDVEQALKDEYAVARGENAEDFRDPVGIVYIVPTTHNFFYSIVSAVGAAITAGNCVVVELQITGGQKAVSEILQNLLKASLDHGVIEFVSTRASDEDLSPSHIRLFQEKSQNERQPASSKSLFPLSSATRSIAIVDRTADLTGAAEAIATARFAYGGNSPYAPDLVLVNEFVKSQFLRALIQATMDQLSLRMSVDAKFSPSRNTQQTASLIAAEIEGKRAISLSSVGEGSLVDVTSRDSQLLRSKIRGYNILLHSVRSLDDAIDLASQHGELLAAYTFADPASGKYVSQFVPSQVSFVNQIPFEILVGPSFPETSPLNQSLHIRYPTDLFSIPRPQYILKTPLSQQIQQYFLLKGSSSKNTSPAVWQKTLITRISKRISATKQKRRPGGQVGFFEQGILLGLGMTGVPILVCVGTLAYYGLGFAWRHFRH</sequence>
<dbReference type="RefSeq" id="XP_040730297.1">
    <property type="nucleotide sequence ID" value="XM_040873867.1"/>
</dbReference>
<dbReference type="InterPro" id="IPR016162">
    <property type="entry name" value="Ald_DH_N"/>
</dbReference>
<keyword evidence="4" id="KW-1185">Reference proteome</keyword>
<evidence type="ECO:0000256" key="1">
    <source>
        <dbReference type="SAM" id="Phobius"/>
    </source>
</evidence>
<accession>A0A364KQF0</accession>
<dbReference type="Gene3D" id="3.40.309.10">
    <property type="entry name" value="Aldehyde Dehydrogenase, Chain A, domain 2"/>
    <property type="match status" value="1"/>
</dbReference>
<keyword evidence="1" id="KW-0812">Transmembrane</keyword>
<dbReference type="PANTHER" id="PTHR43111:SF1">
    <property type="entry name" value="ALDEHYDE DEHYDROGENASE B-RELATED"/>
    <property type="match status" value="1"/>
</dbReference>
<dbReference type="InterPro" id="IPR015590">
    <property type="entry name" value="Aldehyde_DH_dom"/>
</dbReference>
<feature type="domain" description="Aldehyde dehydrogenase" evidence="2">
    <location>
        <begin position="23"/>
        <end position="167"/>
    </location>
</feature>
<dbReference type="OrthoDB" id="5596991at2759"/>
<dbReference type="PANTHER" id="PTHR43111">
    <property type="entry name" value="ALDEHYDE DEHYDROGENASE B-RELATED"/>
    <property type="match status" value="1"/>
</dbReference>
<evidence type="ECO:0000313" key="4">
    <source>
        <dbReference type="Proteomes" id="UP000249363"/>
    </source>
</evidence>